<feature type="compositionally biased region" description="Low complexity" evidence="1">
    <location>
        <begin position="23"/>
        <end position="33"/>
    </location>
</feature>
<dbReference type="EMBL" id="BGPR01006524">
    <property type="protein sequence ID" value="GBN19791.1"/>
    <property type="molecule type" value="Genomic_DNA"/>
</dbReference>
<comment type="caution">
    <text evidence="2">The sequence shown here is derived from an EMBL/GenBank/DDBJ whole genome shotgun (WGS) entry which is preliminary data.</text>
</comment>
<evidence type="ECO:0000313" key="3">
    <source>
        <dbReference type="EMBL" id="GBN19832.1"/>
    </source>
</evidence>
<name>A0A4Y2LYD7_ARAVE</name>
<dbReference type="EMBL" id="BGPR01006530">
    <property type="protein sequence ID" value="GBN19832.1"/>
    <property type="molecule type" value="Genomic_DNA"/>
</dbReference>
<dbReference type="Proteomes" id="UP000499080">
    <property type="component" value="Unassembled WGS sequence"/>
</dbReference>
<evidence type="ECO:0000256" key="1">
    <source>
        <dbReference type="SAM" id="MobiDB-lite"/>
    </source>
</evidence>
<organism evidence="2 4">
    <name type="scientific">Araneus ventricosus</name>
    <name type="common">Orbweaver spider</name>
    <name type="synonym">Epeira ventricosa</name>
    <dbReference type="NCBI Taxonomy" id="182803"/>
    <lineage>
        <taxon>Eukaryota</taxon>
        <taxon>Metazoa</taxon>
        <taxon>Ecdysozoa</taxon>
        <taxon>Arthropoda</taxon>
        <taxon>Chelicerata</taxon>
        <taxon>Arachnida</taxon>
        <taxon>Araneae</taxon>
        <taxon>Araneomorphae</taxon>
        <taxon>Entelegynae</taxon>
        <taxon>Araneoidea</taxon>
        <taxon>Araneidae</taxon>
        <taxon>Araneus</taxon>
    </lineage>
</organism>
<reference evidence="2 4" key="1">
    <citation type="journal article" date="2019" name="Sci. Rep.">
        <title>Orb-weaving spider Araneus ventricosus genome elucidates the spidroin gene catalogue.</title>
        <authorList>
            <person name="Kono N."/>
            <person name="Nakamura H."/>
            <person name="Ohtoshi R."/>
            <person name="Moran D.A.P."/>
            <person name="Shinohara A."/>
            <person name="Yoshida Y."/>
            <person name="Fujiwara M."/>
            <person name="Mori M."/>
            <person name="Tomita M."/>
            <person name="Arakawa K."/>
        </authorList>
    </citation>
    <scope>NUCLEOTIDE SEQUENCE [LARGE SCALE GENOMIC DNA]</scope>
</reference>
<keyword evidence="4" id="KW-1185">Reference proteome</keyword>
<proteinExistence type="predicted"/>
<evidence type="ECO:0000313" key="2">
    <source>
        <dbReference type="EMBL" id="GBN19791.1"/>
    </source>
</evidence>
<dbReference type="AlphaFoldDB" id="A0A4Y2LYD7"/>
<accession>A0A4Y2LYD7</accession>
<gene>
    <name evidence="2" type="ORF">AVEN_13075_1</name>
    <name evidence="3" type="ORF">AVEN_212730_1</name>
</gene>
<sequence>MAKLVSFLTENENLIKQPQDATSSSDYDPDFSPSPRPQAYGLRPSRGSITSTLISPLTRNKFFPLCSTKGTAQRNSSSTKILVQYCMAEVPNAVDKLGVRERDVDNDGNTKYME</sequence>
<feature type="region of interest" description="Disordered" evidence="1">
    <location>
        <begin position="15"/>
        <end position="47"/>
    </location>
</feature>
<evidence type="ECO:0000313" key="4">
    <source>
        <dbReference type="Proteomes" id="UP000499080"/>
    </source>
</evidence>
<protein>
    <submittedName>
        <fullName evidence="2">Uncharacterized protein</fullName>
    </submittedName>
</protein>